<evidence type="ECO:0000256" key="1">
    <source>
        <dbReference type="SAM" id="SignalP"/>
    </source>
</evidence>
<accession>A0A832EIQ0</accession>
<feature type="signal peptide" evidence="1">
    <location>
        <begin position="1"/>
        <end position="20"/>
    </location>
</feature>
<dbReference type="PROSITE" id="PS50914">
    <property type="entry name" value="BON"/>
    <property type="match status" value="1"/>
</dbReference>
<dbReference type="PANTHER" id="PTHR34606">
    <property type="entry name" value="BON DOMAIN-CONTAINING PROTEIN"/>
    <property type="match status" value="1"/>
</dbReference>
<gene>
    <name evidence="3" type="ORF">ENS06_04305</name>
</gene>
<dbReference type="Pfam" id="PF04972">
    <property type="entry name" value="BON"/>
    <property type="match status" value="1"/>
</dbReference>
<name>A0A832EIQ0_9BACT</name>
<dbReference type="InterPro" id="IPR051686">
    <property type="entry name" value="Lipoprotein_DolP"/>
</dbReference>
<proteinExistence type="predicted"/>
<evidence type="ECO:0000259" key="2">
    <source>
        <dbReference type="PROSITE" id="PS50914"/>
    </source>
</evidence>
<feature type="chain" id="PRO_5032990825" evidence="1">
    <location>
        <begin position="21"/>
        <end position="103"/>
    </location>
</feature>
<dbReference type="AlphaFoldDB" id="A0A832EIQ0"/>
<reference evidence="3" key="1">
    <citation type="journal article" date="2020" name="mSystems">
        <title>Genome- and Community-Level Interaction Insights into Carbon Utilization and Element Cycling Functions of Hydrothermarchaeota in Hydrothermal Sediment.</title>
        <authorList>
            <person name="Zhou Z."/>
            <person name="Liu Y."/>
            <person name="Xu W."/>
            <person name="Pan J."/>
            <person name="Luo Z.H."/>
            <person name="Li M."/>
        </authorList>
    </citation>
    <scope>NUCLEOTIDE SEQUENCE [LARGE SCALE GENOMIC DNA]</scope>
    <source>
        <strain evidence="3">SpSt-456</strain>
    </source>
</reference>
<dbReference type="EMBL" id="DSTK01000013">
    <property type="protein sequence ID" value="HFK96535.1"/>
    <property type="molecule type" value="Genomic_DNA"/>
</dbReference>
<feature type="domain" description="BON" evidence="2">
    <location>
        <begin position="35"/>
        <end position="103"/>
    </location>
</feature>
<dbReference type="InterPro" id="IPR007055">
    <property type="entry name" value="BON_dom"/>
</dbReference>
<keyword evidence="1" id="KW-0732">Signal</keyword>
<evidence type="ECO:0000313" key="3">
    <source>
        <dbReference type="EMBL" id="HFK96535.1"/>
    </source>
</evidence>
<sequence>MKKTWMGLVILMVLSAALFSGCTSLTGRTAGEYIDDASITTEANGIIINDPDAQYLKIDVTTTKGNVVLTGFINDKKTEERIVSKIKKIKGVKSVKSLLKVQK</sequence>
<dbReference type="PANTHER" id="PTHR34606:SF16">
    <property type="entry name" value="BON DOMAIN-CONTAINING PROTEIN"/>
    <property type="match status" value="1"/>
</dbReference>
<protein>
    <submittedName>
        <fullName evidence="3">BON domain-containing protein</fullName>
    </submittedName>
</protein>
<dbReference type="PROSITE" id="PS51257">
    <property type="entry name" value="PROKAR_LIPOPROTEIN"/>
    <property type="match status" value="1"/>
</dbReference>
<comment type="caution">
    <text evidence="3">The sequence shown here is derived from an EMBL/GenBank/DDBJ whole genome shotgun (WGS) entry which is preliminary data.</text>
</comment>
<dbReference type="Gene3D" id="3.30.1340.30">
    <property type="match status" value="1"/>
</dbReference>
<organism evidence="3">
    <name type="scientific">Desulfacinum infernum</name>
    <dbReference type="NCBI Taxonomy" id="35837"/>
    <lineage>
        <taxon>Bacteria</taxon>
        <taxon>Pseudomonadati</taxon>
        <taxon>Thermodesulfobacteriota</taxon>
        <taxon>Syntrophobacteria</taxon>
        <taxon>Syntrophobacterales</taxon>
        <taxon>Syntrophobacteraceae</taxon>
        <taxon>Desulfacinum</taxon>
    </lineage>
</organism>